<evidence type="ECO:0000313" key="2">
    <source>
        <dbReference type="EMBL" id="VTZ79977.1"/>
    </source>
</evidence>
<dbReference type="GeneID" id="3853773"/>
<sequence>MHIFSHISKANQMNARQYKGNINSRNKQVANNSIKFDLNKKKTSQKNASFIQTNLKVNTQKQSNNMRNSIGNNINNIELKWHKYLDNVLKLNEYVKLPNSINNERDKKKWKKAHTLRNKMKEYDLLTRRKLFNNNIINNKAKLNRERYIVLNRIPRYREAFPSVLDTSNKIKEDIIRTYLKSHACYLVSEMKKNNDNNDNVNNMSFRNTIQMNNNTNTNPVNVTAKSMKNMQKKNISTNGKGNNSLNHLYNKTINYSNGEKNKKNNLSYNLWEKAMMKNLKKENMMKQQNDNKYLKKIDQKKNKKQIYNYRNNANNNSKENDLKNYNIQINGVYSNLNNNRKKTSMPNIIPKNIHIETDLYNIGKNKNLFDYGQNVVVHDEKREDAYEIYPNTPQMNFISKEQNNSLQNLNMHYSTADSKDDLPIRENFKTDHMRDVSNTQYQYSNKTNSNEYVNEYSNNRMGENYENYNKKKTSCGYKKDRFSLFGRIKHNKDIEVKLLLNKA</sequence>
<dbReference type="KEGG" id="pyo:PY17X_1217600"/>
<dbReference type="VEuPathDB" id="PlasmoDB:PY06645"/>
<dbReference type="VEuPathDB" id="PlasmoDB:Py17XNL_001205042"/>
<dbReference type="OrthoDB" id="372427at2759"/>
<dbReference type="VEuPathDB" id="PlasmoDB:PYYM_1217000"/>
<accession>A0A077Y879</accession>
<reference evidence="2" key="4">
    <citation type="submission" date="2019-05" db="EMBL/GenBank/DDBJ databases">
        <authorList>
            <consortium name="Pathogen Informatics"/>
        </authorList>
    </citation>
    <scope>NUCLEOTIDE SEQUENCE</scope>
    <source>
        <strain evidence="2">17X</strain>
    </source>
</reference>
<organism evidence="1 4">
    <name type="scientific">Plasmodium yoelii</name>
    <dbReference type="NCBI Taxonomy" id="5861"/>
    <lineage>
        <taxon>Eukaryota</taxon>
        <taxon>Sar</taxon>
        <taxon>Alveolata</taxon>
        <taxon>Apicomplexa</taxon>
        <taxon>Aconoidasida</taxon>
        <taxon>Haemosporida</taxon>
        <taxon>Plasmodiidae</taxon>
        <taxon>Plasmodium</taxon>
        <taxon>Plasmodium (Vinckeia)</taxon>
    </lineage>
</organism>
<dbReference type="EMBL" id="LK934640">
    <property type="protein sequence ID" value="CDU19342.1"/>
    <property type="molecule type" value="Genomic_DNA"/>
</dbReference>
<reference evidence="2" key="3">
    <citation type="submission" date="2014-05" db="EMBL/GenBank/DDBJ databases">
        <authorList>
            <person name="Aslett M.A."/>
            <person name="De Silva N."/>
        </authorList>
    </citation>
    <scope>NUCLEOTIDE SEQUENCE</scope>
    <source>
        <strain evidence="2">17X</strain>
    </source>
</reference>
<gene>
    <name evidence="2" type="ORF">PY17X_1217600</name>
    <name evidence="1" type="ORF">PYYM_1217000</name>
</gene>
<protein>
    <submittedName>
        <fullName evidence="1">Uncharacterized protein</fullName>
    </submittedName>
</protein>
<evidence type="ECO:0000313" key="1">
    <source>
        <dbReference type="EMBL" id="CDU19342.1"/>
    </source>
</evidence>
<proteinExistence type="predicted"/>
<reference evidence="3 4" key="1">
    <citation type="journal article" date="2014" name="BMC Biol.">
        <title>A comprehensive evaluation of rodent malaria parasite genomes and gene expression.</title>
        <authorList>
            <person name="Otto T.D."/>
            <person name="Bohme U."/>
            <person name="Jackson A.P."/>
            <person name="Hunt M."/>
            <person name="Franke-Fayard B."/>
            <person name="Hoeijmakers W.A."/>
            <person name="Religa A.A."/>
            <person name="Robertson L."/>
            <person name="Sanders M."/>
            <person name="Ogun S.A."/>
            <person name="Cunningham D."/>
            <person name="Erhart A."/>
            <person name="Billker O."/>
            <person name="Khan S.M."/>
            <person name="Stunnenberg H.G."/>
            <person name="Langhorne J."/>
            <person name="Holder A.A."/>
            <person name="Waters A.P."/>
            <person name="Newbold C.I."/>
            <person name="Pain A."/>
            <person name="Berriman M."/>
            <person name="Janse C.J."/>
        </authorList>
    </citation>
    <scope>NUCLEOTIDE SEQUENCE [LARGE SCALE GENOMIC DNA]</scope>
    <source>
        <strain evidence="2 3">17X</strain>
        <strain evidence="1 4">YM</strain>
    </source>
</reference>
<dbReference type="Proteomes" id="UP000072874">
    <property type="component" value="Chromosome 12"/>
</dbReference>
<dbReference type="OMA" id="CLRNKMK"/>
<dbReference type="VEuPathDB" id="PlasmoDB:PY17X_1217600"/>
<dbReference type="AlphaFoldDB" id="A0A077Y879"/>
<name>A0A077Y879_PLAYE</name>
<dbReference type="Proteomes" id="UP000072904">
    <property type="component" value="Chromosome 12"/>
</dbReference>
<evidence type="ECO:0000313" key="3">
    <source>
        <dbReference type="Proteomes" id="UP000072874"/>
    </source>
</evidence>
<dbReference type="RefSeq" id="XP_727328.2">
    <property type="nucleotide sequence ID" value="XM_722235.2"/>
</dbReference>
<reference evidence="1" key="2">
    <citation type="submission" date="2014-05" db="EMBL/GenBank/DDBJ databases">
        <authorList>
            <person name="Aslett A.Martin."/>
            <person name="De Silva Nishadi"/>
        </authorList>
    </citation>
    <scope>NUCLEOTIDE SEQUENCE</scope>
    <source>
        <strain evidence="1">YM</strain>
    </source>
</reference>
<dbReference type="EMBL" id="LM993666">
    <property type="protein sequence ID" value="VTZ79977.1"/>
    <property type="molecule type" value="Genomic_DNA"/>
</dbReference>
<evidence type="ECO:0000313" key="4">
    <source>
        <dbReference type="Proteomes" id="UP000072904"/>
    </source>
</evidence>